<evidence type="ECO:0000313" key="11">
    <source>
        <dbReference type="Proteomes" id="UP000250675"/>
    </source>
</evidence>
<dbReference type="SUPFAM" id="SSF103473">
    <property type="entry name" value="MFS general substrate transporter"/>
    <property type="match status" value="1"/>
</dbReference>
<organism evidence="10 11">
    <name type="scientific">Klebsiella pneumoniae</name>
    <dbReference type="NCBI Taxonomy" id="573"/>
    <lineage>
        <taxon>Bacteria</taxon>
        <taxon>Pseudomonadati</taxon>
        <taxon>Pseudomonadota</taxon>
        <taxon>Gammaproteobacteria</taxon>
        <taxon>Enterobacterales</taxon>
        <taxon>Enterobacteriaceae</taxon>
        <taxon>Klebsiella/Raoultella group</taxon>
        <taxon>Klebsiella</taxon>
        <taxon>Klebsiella pneumoniae complex</taxon>
    </lineage>
</organism>
<feature type="transmembrane region" description="Helical" evidence="8">
    <location>
        <begin position="465"/>
        <end position="483"/>
    </location>
</feature>
<feature type="transmembrane region" description="Helical" evidence="8">
    <location>
        <begin position="376"/>
        <end position="395"/>
    </location>
</feature>
<dbReference type="NCBIfam" id="NF008346">
    <property type="entry name" value="PRK11128.1"/>
    <property type="match status" value="1"/>
</dbReference>
<feature type="transmembrane region" description="Helical" evidence="8">
    <location>
        <begin position="346"/>
        <end position="364"/>
    </location>
</feature>
<evidence type="ECO:0000256" key="5">
    <source>
        <dbReference type="ARBA" id="ARBA00022692"/>
    </source>
</evidence>
<comment type="subcellular location">
    <subcellularLocation>
        <location evidence="1">Cell inner membrane</location>
        <topology evidence="1">Multi-pass membrane protein</topology>
    </subcellularLocation>
</comment>
<dbReference type="GO" id="GO:0030395">
    <property type="term" value="F:lactose binding"/>
    <property type="evidence" value="ECO:0007669"/>
    <property type="project" value="TreeGrafter"/>
</dbReference>
<dbReference type="Proteomes" id="UP000250675">
    <property type="component" value="Unassembled WGS sequence"/>
</dbReference>
<dbReference type="InterPro" id="IPR008183">
    <property type="entry name" value="Aldose_1/G6P_1-epimerase"/>
</dbReference>
<dbReference type="InterPro" id="IPR026032">
    <property type="entry name" value="HcaT-like"/>
</dbReference>
<evidence type="ECO:0000259" key="9">
    <source>
        <dbReference type="Pfam" id="PF12832"/>
    </source>
</evidence>
<feature type="transmembrane region" description="Helical" evidence="8">
    <location>
        <begin position="576"/>
        <end position="595"/>
    </location>
</feature>
<sequence length="721" mass="79641">MAEEWILENAHLRMCVSSLGGKVQSLFSRQYQAPVLYENPAGGMFPMLPLANRVAGNRFIFHGQEIILPRHHADEYFFLHGDGWLQRWDIIEYGAEYCVLQLRRQHACGFDYLAQLRYQLLRNQLIAELTLTHYGEVPALYGCGFHPFFPFDERSKVQFQVSGYWPEGENHLPLNWQGNLPDYANFSVAQFGEDRWLNVGYSGWGGRARVSNDVMNITILSQTPWLMLFRMQGESFLCLEPQSHPVNAHNMDGQPGLRVLGAGEKLNFFAENHHRGGINNELSADKSILRPPGFIARLSPPFGRKSWSCTPRAGWRSVISPTFFSYGIFLPFWSVWLAGNGLPPETIGILLGAGLVARFLGSLPDCPPRVSDPSRLIAALRVLALLTLLFALAFWAGSHVAWLLAIIIGFNLFFSPLVPLTDALANTWQKQITMDYGRVRLWGSIAFVIGSALTGKLVSLFDYRAILLMLSLGIASMLLGMLLKPSVMPQGESRQQQGAGMAAWLTLVRQSWRFLACVCLLQGAHAAYYGFSAIYWQQAGYSASAVGYLWSLGVVAEVVIFALSKKVFRRFSARDLLLLSAVCGLIRWGLMGWTTALPGLILAQILHCGTFTVCHLAAMRYIAARQGSEVIRLQAVYSAVAMGGSIAIMTVFAGFLYQHLHQGVFWVDGPADAPGDGYTAKSGGGLVLEHGADMLLLAFSEVVLRVDSAAAKTAAAPSHRG</sequence>
<accession>A0A2X3IQ46</accession>
<dbReference type="NCBIfam" id="NF037955">
    <property type="entry name" value="mfs"/>
    <property type="match status" value="1"/>
</dbReference>
<dbReference type="Gene3D" id="1.20.1250.20">
    <property type="entry name" value="MFS general substrate transporter like domains"/>
    <property type="match status" value="2"/>
</dbReference>
<keyword evidence="7 8" id="KW-0472">Membrane</keyword>
<evidence type="ECO:0000256" key="2">
    <source>
        <dbReference type="ARBA" id="ARBA00022448"/>
    </source>
</evidence>
<evidence type="ECO:0000256" key="8">
    <source>
        <dbReference type="SAM" id="Phobius"/>
    </source>
</evidence>
<feature type="transmembrane region" description="Helical" evidence="8">
    <location>
        <begin position="401"/>
        <end position="420"/>
    </location>
</feature>
<dbReference type="GO" id="GO:0005886">
    <property type="term" value="C:plasma membrane"/>
    <property type="evidence" value="ECO:0007669"/>
    <property type="project" value="UniProtKB-SubCell"/>
</dbReference>
<feature type="transmembrane region" description="Helical" evidence="8">
    <location>
        <begin position="548"/>
        <end position="564"/>
    </location>
</feature>
<dbReference type="Pfam" id="PF01263">
    <property type="entry name" value="Aldose_epim"/>
    <property type="match status" value="1"/>
</dbReference>
<dbReference type="GO" id="GO:0016853">
    <property type="term" value="F:isomerase activity"/>
    <property type="evidence" value="ECO:0007669"/>
    <property type="project" value="InterPro"/>
</dbReference>
<proteinExistence type="predicted"/>
<keyword evidence="5 8" id="KW-0812">Transmembrane</keyword>
<dbReference type="PANTHER" id="PTHR23522:SF10">
    <property type="entry name" value="3-PHENYLPROPIONIC ACID TRANSPORTER-RELATED"/>
    <property type="match status" value="1"/>
</dbReference>
<keyword evidence="3" id="KW-1003">Cell membrane</keyword>
<keyword evidence="4" id="KW-0997">Cell inner membrane</keyword>
<evidence type="ECO:0000256" key="1">
    <source>
        <dbReference type="ARBA" id="ARBA00004429"/>
    </source>
</evidence>
<evidence type="ECO:0000256" key="3">
    <source>
        <dbReference type="ARBA" id="ARBA00022475"/>
    </source>
</evidence>
<dbReference type="Pfam" id="PF12832">
    <property type="entry name" value="MFS_1_like"/>
    <property type="match status" value="1"/>
</dbReference>
<protein>
    <submittedName>
        <fullName evidence="10">3-phenylpropionic acid transporter</fullName>
    </submittedName>
</protein>
<feature type="transmembrane region" description="Helical" evidence="8">
    <location>
        <begin position="514"/>
        <end position="536"/>
    </location>
</feature>
<dbReference type="InterPro" id="IPR036259">
    <property type="entry name" value="MFS_trans_sf"/>
</dbReference>
<evidence type="ECO:0000313" key="10">
    <source>
        <dbReference type="EMBL" id="SQC86233.1"/>
    </source>
</evidence>
<gene>
    <name evidence="10" type="primary">hcaT</name>
    <name evidence="10" type="ORF">NCTC9645_04308</name>
</gene>
<feature type="transmembrane region" description="Helical" evidence="8">
    <location>
        <begin position="635"/>
        <end position="657"/>
    </location>
</feature>
<evidence type="ECO:0000256" key="7">
    <source>
        <dbReference type="ARBA" id="ARBA00023136"/>
    </source>
</evidence>
<dbReference type="AlphaFoldDB" id="A0A2X3IQ46"/>
<evidence type="ECO:0000256" key="4">
    <source>
        <dbReference type="ARBA" id="ARBA00022519"/>
    </source>
</evidence>
<keyword evidence="2" id="KW-0813">Transport</keyword>
<reference evidence="10 11" key="1">
    <citation type="submission" date="2018-06" db="EMBL/GenBank/DDBJ databases">
        <authorList>
            <consortium name="Pathogen Informatics"/>
            <person name="Doyle S."/>
        </authorList>
    </citation>
    <scope>NUCLEOTIDE SEQUENCE [LARGE SCALE GENOMIC DNA]</scope>
    <source>
        <strain evidence="10 11">NCTC9645</strain>
    </source>
</reference>
<dbReference type="EMBL" id="UASO01000005">
    <property type="protein sequence ID" value="SQC86233.1"/>
    <property type="molecule type" value="Genomic_DNA"/>
</dbReference>
<dbReference type="InterPro" id="IPR014718">
    <property type="entry name" value="GH-type_carb-bd"/>
</dbReference>
<feature type="transmembrane region" description="Helical" evidence="8">
    <location>
        <begin position="441"/>
        <end position="459"/>
    </location>
</feature>
<feature type="domain" description="Major facilitator superfamily associated" evidence="9">
    <location>
        <begin position="325"/>
        <end position="662"/>
    </location>
</feature>
<dbReference type="SUPFAM" id="SSF74650">
    <property type="entry name" value="Galactose mutarotase-like"/>
    <property type="match status" value="1"/>
</dbReference>
<dbReference type="CDD" id="cd09021">
    <property type="entry name" value="Aldose_epim_Ec_YphB"/>
    <property type="match status" value="1"/>
</dbReference>
<dbReference type="InterPro" id="IPR024989">
    <property type="entry name" value="MFS_assoc_dom"/>
</dbReference>
<dbReference type="InterPro" id="IPR011013">
    <property type="entry name" value="Gal_mutarotase_sf_dom"/>
</dbReference>
<dbReference type="Gene3D" id="2.70.98.10">
    <property type="match status" value="1"/>
</dbReference>
<name>A0A2X3IQ46_KLEPN</name>
<feature type="transmembrane region" description="Helical" evidence="8">
    <location>
        <begin position="601"/>
        <end position="623"/>
    </location>
</feature>
<evidence type="ECO:0000256" key="6">
    <source>
        <dbReference type="ARBA" id="ARBA00022989"/>
    </source>
</evidence>
<dbReference type="GO" id="GO:0015528">
    <property type="term" value="F:lactose:proton symporter activity"/>
    <property type="evidence" value="ECO:0007669"/>
    <property type="project" value="TreeGrafter"/>
</dbReference>
<dbReference type="PANTHER" id="PTHR23522">
    <property type="entry name" value="BLL5896 PROTEIN"/>
    <property type="match status" value="1"/>
</dbReference>
<keyword evidence="6 8" id="KW-1133">Transmembrane helix</keyword>
<dbReference type="GO" id="GO:0005975">
    <property type="term" value="P:carbohydrate metabolic process"/>
    <property type="evidence" value="ECO:0007669"/>
    <property type="project" value="InterPro"/>
</dbReference>
<feature type="transmembrane region" description="Helical" evidence="8">
    <location>
        <begin position="313"/>
        <end position="334"/>
    </location>
</feature>